<gene>
    <name evidence="1" type="ORF">COLO4_18051</name>
</gene>
<proteinExistence type="predicted"/>
<protein>
    <submittedName>
        <fullName evidence="1">Uncharacterized protein</fullName>
    </submittedName>
</protein>
<name>A0A1R3JAK7_9ROSI</name>
<keyword evidence="2" id="KW-1185">Reference proteome</keyword>
<organism evidence="1 2">
    <name type="scientific">Corchorus olitorius</name>
    <dbReference type="NCBI Taxonomy" id="93759"/>
    <lineage>
        <taxon>Eukaryota</taxon>
        <taxon>Viridiplantae</taxon>
        <taxon>Streptophyta</taxon>
        <taxon>Embryophyta</taxon>
        <taxon>Tracheophyta</taxon>
        <taxon>Spermatophyta</taxon>
        <taxon>Magnoliopsida</taxon>
        <taxon>eudicotyledons</taxon>
        <taxon>Gunneridae</taxon>
        <taxon>Pentapetalae</taxon>
        <taxon>rosids</taxon>
        <taxon>malvids</taxon>
        <taxon>Malvales</taxon>
        <taxon>Malvaceae</taxon>
        <taxon>Grewioideae</taxon>
        <taxon>Apeibeae</taxon>
        <taxon>Corchorus</taxon>
    </lineage>
</organism>
<reference evidence="2" key="1">
    <citation type="submission" date="2013-09" db="EMBL/GenBank/DDBJ databases">
        <title>Corchorus olitorius genome sequencing.</title>
        <authorList>
            <person name="Alam M."/>
            <person name="Haque M.S."/>
            <person name="Islam M.S."/>
            <person name="Emdad E.M."/>
            <person name="Islam M.M."/>
            <person name="Ahmed B."/>
            <person name="Halim A."/>
            <person name="Hossen Q.M.M."/>
            <person name="Hossain M.Z."/>
            <person name="Ahmed R."/>
            <person name="Khan M.M."/>
            <person name="Islam R."/>
            <person name="Rashid M.M."/>
            <person name="Khan S.A."/>
            <person name="Rahman M.S."/>
            <person name="Alam M."/>
            <person name="Yahiya A.S."/>
            <person name="Khan M.S."/>
            <person name="Azam M.S."/>
            <person name="Haque T."/>
            <person name="Lashkar M.Z.H."/>
            <person name="Akhand A.I."/>
            <person name="Morshed G."/>
            <person name="Roy S."/>
            <person name="Uddin K.S."/>
            <person name="Rabeya T."/>
            <person name="Hossain A.S."/>
            <person name="Chowdhury A."/>
            <person name="Snigdha A.R."/>
            <person name="Mortoza M.S."/>
            <person name="Matin S.A."/>
            <person name="Hoque S.M.E."/>
            <person name="Islam M.K."/>
            <person name="Roy D.K."/>
            <person name="Haider R."/>
            <person name="Moosa M.M."/>
            <person name="Elias S.M."/>
            <person name="Hasan A.M."/>
            <person name="Jahan S."/>
            <person name="Shafiuddin M."/>
            <person name="Mahmood N."/>
            <person name="Shommy N.S."/>
        </authorList>
    </citation>
    <scope>NUCLEOTIDE SEQUENCE [LARGE SCALE GENOMIC DNA]</scope>
    <source>
        <strain evidence="2">cv. O-4</strain>
    </source>
</reference>
<sequence length="50" mass="5898">MASLGGRTFILSEGVREKEIGRKRKWSPNDFFLRTWFFHPSFPVSLSFSF</sequence>
<comment type="caution">
    <text evidence="1">The sequence shown here is derived from an EMBL/GenBank/DDBJ whole genome shotgun (WGS) entry which is preliminary data.</text>
</comment>
<dbReference type="Proteomes" id="UP000187203">
    <property type="component" value="Unassembled WGS sequence"/>
</dbReference>
<evidence type="ECO:0000313" key="2">
    <source>
        <dbReference type="Proteomes" id="UP000187203"/>
    </source>
</evidence>
<dbReference type="EMBL" id="AWUE01016416">
    <property type="protein sequence ID" value="OMO91864.1"/>
    <property type="molecule type" value="Genomic_DNA"/>
</dbReference>
<evidence type="ECO:0000313" key="1">
    <source>
        <dbReference type="EMBL" id="OMO91864.1"/>
    </source>
</evidence>
<accession>A0A1R3JAK7</accession>
<dbReference type="AlphaFoldDB" id="A0A1R3JAK7"/>